<evidence type="ECO:0000313" key="1">
    <source>
        <dbReference type="EMBL" id="MDQ0557977.1"/>
    </source>
</evidence>
<keyword evidence="2" id="KW-1185">Reference proteome</keyword>
<dbReference type="RefSeq" id="WP_307509818.1">
    <property type="nucleotide sequence ID" value="NZ_BAAACE010000001.1"/>
</dbReference>
<reference evidence="1 2" key="1">
    <citation type="submission" date="2023-07" db="EMBL/GenBank/DDBJ databases">
        <title>Genomic Encyclopedia of Type Strains, Phase IV (KMG-IV): sequencing the most valuable type-strain genomes for metagenomic binning, comparative biology and taxonomic classification.</title>
        <authorList>
            <person name="Goeker M."/>
        </authorList>
    </citation>
    <scope>NUCLEOTIDE SEQUENCE [LARGE SCALE GENOMIC DNA]</scope>
    <source>
        <strain evidence="1 2">DSM 15049</strain>
    </source>
</reference>
<dbReference type="EMBL" id="JAUSWG010000016">
    <property type="protein sequence ID" value="MDQ0557977.1"/>
    <property type="molecule type" value="Genomic_DNA"/>
</dbReference>
<comment type="caution">
    <text evidence="1">The sequence shown here is derived from an EMBL/GenBank/DDBJ whole genome shotgun (WGS) entry which is preliminary data.</text>
</comment>
<name>A0ABU0N4A2_9FIRM</name>
<sequence length="52" mass="6108">MRYIVESKKNYDVGYCYSCGWLVIALYRCTPQCMVFDENGCASGYCTDFRFH</sequence>
<evidence type="ECO:0000313" key="2">
    <source>
        <dbReference type="Proteomes" id="UP001232584"/>
    </source>
</evidence>
<gene>
    <name evidence="1" type="ORF">QOZ92_003112</name>
</gene>
<dbReference type="Proteomes" id="UP001232584">
    <property type="component" value="Unassembled WGS sequence"/>
</dbReference>
<organism evidence="1 2">
    <name type="scientific">Paraclostridium ghonii</name>
    <dbReference type="NCBI Taxonomy" id="29358"/>
    <lineage>
        <taxon>Bacteria</taxon>
        <taxon>Bacillati</taxon>
        <taxon>Bacillota</taxon>
        <taxon>Clostridia</taxon>
        <taxon>Peptostreptococcales</taxon>
        <taxon>Peptostreptococcaceae</taxon>
        <taxon>Paraclostridium</taxon>
    </lineage>
</organism>
<accession>A0ABU0N4A2</accession>
<protein>
    <submittedName>
        <fullName evidence="1">Uncharacterized protein</fullName>
    </submittedName>
</protein>
<proteinExistence type="predicted"/>